<name>A0ABM9WK82_9GAMM</name>
<gene>
    <name evidence="2" type="ORF">OS145_05520</name>
</gene>
<evidence type="ECO:0000256" key="1">
    <source>
        <dbReference type="SAM" id="Phobius"/>
    </source>
</evidence>
<evidence type="ECO:0000313" key="3">
    <source>
        <dbReference type="Proteomes" id="UP000016543"/>
    </source>
</evidence>
<organism evidence="2 3">
    <name type="scientific">Idiomarina baltica OS145</name>
    <dbReference type="NCBI Taxonomy" id="314276"/>
    <lineage>
        <taxon>Bacteria</taxon>
        <taxon>Pseudomonadati</taxon>
        <taxon>Pseudomonadota</taxon>
        <taxon>Gammaproteobacteria</taxon>
        <taxon>Alteromonadales</taxon>
        <taxon>Idiomarinaceae</taxon>
        <taxon>Idiomarina</taxon>
    </lineage>
</organism>
<keyword evidence="3" id="KW-1185">Reference proteome</keyword>
<accession>A0ABM9WK82</accession>
<keyword evidence="1" id="KW-0812">Transmembrane</keyword>
<reference evidence="2 3" key="1">
    <citation type="submission" date="2006-01" db="EMBL/GenBank/DDBJ databases">
        <authorList>
            <person name="Brettar I."/>
            <person name="Hofle M."/>
            <person name="Ferriera S."/>
            <person name="Johnson J."/>
            <person name="Kravitz S."/>
            <person name="Halpern A."/>
            <person name="Remington K."/>
            <person name="Beeson K."/>
            <person name="Tran B."/>
            <person name="Rogers Y.-H."/>
            <person name="Friedman R."/>
            <person name="Venter J.C."/>
        </authorList>
    </citation>
    <scope>NUCLEOTIDE SEQUENCE [LARGE SCALE GENOMIC DNA]</scope>
    <source>
        <strain evidence="2 3">OS145</strain>
    </source>
</reference>
<evidence type="ECO:0000313" key="2">
    <source>
        <dbReference type="EMBL" id="EAQ31345.1"/>
    </source>
</evidence>
<protein>
    <submittedName>
        <fullName evidence="2">Tfp-like pilus assembly protein</fullName>
    </submittedName>
</protein>
<dbReference type="NCBIfam" id="TIGR02532">
    <property type="entry name" value="IV_pilin_GFxxxE"/>
    <property type="match status" value="1"/>
</dbReference>
<dbReference type="Proteomes" id="UP000016543">
    <property type="component" value="Unassembled WGS sequence"/>
</dbReference>
<dbReference type="Pfam" id="PF07963">
    <property type="entry name" value="N_methyl"/>
    <property type="match status" value="1"/>
</dbReference>
<dbReference type="RefSeq" id="WP_006956798.1">
    <property type="nucleotide sequence ID" value="NZ_CH672409.1"/>
</dbReference>
<sequence length="274" mass="30862">MRNRGFTLVELVIVILLLAIIAIFSFQFVGFGSQMFVSGAERVRVLDQSRFVIERLTRELRNSVPNSARVTPTNIGNNTATQCLEFVPTRVAGTYYDAPFRNNQPNTLTFVSLANWSVIEVTDRLYIYATRTNHVYANNSNRYEQVNAQTTRSGNVTELTLASSNARYGQRSPRQRLYIGRTPVSYCVEGQNIYRYANYGWSQQQPTPANGRFAGVTGTLMGNGLANLVNNAPAFQVDETTLLQNNIVHLFLQFNSIDNEQLFFSQEVHIPNAP</sequence>
<keyword evidence="1" id="KW-0472">Membrane</keyword>
<dbReference type="InterPro" id="IPR012902">
    <property type="entry name" value="N_methyl_site"/>
</dbReference>
<feature type="transmembrane region" description="Helical" evidence="1">
    <location>
        <begin position="7"/>
        <end position="29"/>
    </location>
</feature>
<dbReference type="EMBL" id="AAMX01000018">
    <property type="protein sequence ID" value="EAQ31345.1"/>
    <property type="molecule type" value="Genomic_DNA"/>
</dbReference>
<keyword evidence="1" id="KW-1133">Transmembrane helix</keyword>
<proteinExistence type="predicted"/>
<comment type="caution">
    <text evidence="2">The sequence shown here is derived from an EMBL/GenBank/DDBJ whole genome shotgun (WGS) entry which is preliminary data.</text>
</comment>